<dbReference type="SUPFAM" id="SSF54292">
    <property type="entry name" value="2Fe-2S ferredoxin-like"/>
    <property type="match status" value="1"/>
</dbReference>
<dbReference type="GO" id="GO:0046872">
    <property type="term" value="F:metal ion binding"/>
    <property type="evidence" value="ECO:0007669"/>
    <property type="project" value="UniProtKB-KW"/>
</dbReference>
<reference evidence="7 8" key="1">
    <citation type="submission" date="2013-11" db="EMBL/GenBank/DDBJ databases">
        <title>Metagenomic analysis of a methanogenic consortium involved in long chain n-alkane degradation.</title>
        <authorList>
            <person name="Davidova I.A."/>
            <person name="Callaghan A.V."/>
            <person name="Wawrik B."/>
            <person name="Pruitt S."/>
            <person name="Marks C."/>
            <person name="Duncan K.E."/>
            <person name="Suflita J.M."/>
        </authorList>
    </citation>
    <scope>NUCLEOTIDE SEQUENCE [LARGE SCALE GENOMIC DNA]</scope>
    <source>
        <strain evidence="7 8">SPR</strain>
    </source>
</reference>
<keyword evidence="1" id="KW-0001">2Fe-2S</keyword>
<evidence type="ECO:0000313" key="7">
    <source>
        <dbReference type="EMBL" id="KIX11973.1"/>
    </source>
</evidence>
<evidence type="ECO:0000259" key="6">
    <source>
        <dbReference type="PROSITE" id="PS51085"/>
    </source>
</evidence>
<keyword evidence="2" id="KW-0479">Metal-binding</keyword>
<dbReference type="InterPro" id="IPR002888">
    <property type="entry name" value="2Fe-2S-bd"/>
</dbReference>
<dbReference type="PANTHER" id="PTHR44379">
    <property type="entry name" value="OXIDOREDUCTASE WITH IRON-SULFUR SUBUNIT"/>
    <property type="match status" value="1"/>
</dbReference>
<dbReference type="InterPro" id="IPR051452">
    <property type="entry name" value="Diverse_Oxidoreductases"/>
</dbReference>
<dbReference type="InterPro" id="IPR006058">
    <property type="entry name" value="2Fe2S_fd_BS"/>
</dbReference>
<proteinExistence type="predicted"/>
<dbReference type="FunFam" id="1.10.150.120:FF:000003">
    <property type="entry name" value="Carbon monoxide dehydrogenase, small subunit"/>
    <property type="match status" value="1"/>
</dbReference>
<evidence type="ECO:0000256" key="3">
    <source>
        <dbReference type="ARBA" id="ARBA00023002"/>
    </source>
</evidence>
<dbReference type="PATRIC" id="fig|1429043.3.peg.4555"/>
<dbReference type="InterPro" id="IPR012675">
    <property type="entry name" value="Beta-grasp_dom_sf"/>
</dbReference>
<sequence>MTLKFRLNGRMVEVKDVAGEETLLNVLREYLGLKGTKEGCGIGECGACTVLLDGAAVDSCLTAAWKANGKDVTTIGGLARKGELSPLQKAFLETGAVQCGFCTPGMVLSAQSLLNDNPDPTDEEIKTSLAGNICRCTGYQDIIEAVKKAARQIKEDA</sequence>
<keyword evidence="8" id="KW-1185">Reference proteome</keyword>
<evidence type="ECO:0000256" key="5">
    <source>
        <dbReference type="ARBA" id="ARBA00023014"/>
    </source>
</evidence>
<evidence type="ECO:0000313" key="8">
    <source>
        <dbReference type="Proteomes" id="UP000032233"/>
    </source>
</evidence>
<dbReference type="Proteomes" id="UP000032233">
    <property type="component" value="Unassembled WGS sequence"/>
</dbReference>
<evidence type="ECO:0000256" key="1">
    <source>
        <dbReference type="ARBA" id="ARBA00022714"/>
    </source>
</evidence>
<dbReference type="OrthoDB" id="9775084at2"/>
<dbReference type="Pfam" id="PF00111">
    <property type="entry name" value="Fer2"/>
    <property type="match status" value="1"/>
</dbReference>
<dbReference type="GO" id="GO:0016491">
    <property type="term" value="F:oxidoreductase activity"/>
    <property type="evidence" value="ECO:0007669"/>
    <property type="project" value="UniProtKB-KW"/>
</dbReference>
<dbReference type="PROSITE" id="PS51085">
    <property type="entry name" value="2FE2S_FER_2"/>
    <property type="match status" value="1"/>
</dbReference>
<gene>
    <name evidence="7" type="ORF">X474_21495</name>
</gene>
<dbReference type="GO" id="GO:0051537">
    <property type="term" value="F:2 iron, 2 sulfur cluster binding"/>
    <property type="evidence" value="ECO:0007669"/>
    <property type="project" value="UniProtKB-KW"/>
</dbReference>
<dbReference type="FunCoup" id="A0A0D2HN52">
    <property type="interactions" value="81"/>
</dbReference>
<keyword evidence="3" id="KW-0560">Oxidoreductase</keyword>
<evidence type="ECO:0000256" key="2">
    <source>
        <dbReference type="ARBA" id="ARBA00022723"/>
    </source>
</evidence>
<feature type="domain" description="2Fe-2S ferredoxin-type" evidence="6">
    <location>
        <begin position="1"/>
        <end position="78"/>
    </location>
</feature>
<dbReference type="RefSeq" id="WP_044351251.1">
    <property type="nucleotide sequence ID" value="NZ_AZAC01000036.1"/>
</dbReference>
<dbReference type="PROSITE" id="PS00197">
    <property type="entry name" value="2FE2S_FER_1"/>
    <property type="match status" value="1"/>
</dbReference>
<dbReference type="PANTHER" id="PTHR44379:SF8">
    <property type="entry name" value="XANTHINE DEHYDROGENASE IRON-SULFUR-BINDING SUBUNIT XDHC-RELATED"/>
    <property type="match status" value="1"/>
</dbReference>
<keyword evidence="5" id="KW-0411">Iron-sulfur</keyword>
<evidence type="ECO:0000256" key="4">
    <source>
        <dbReference type="ARBA" id="ARBA00023004"/>
    </source>
</evidence>
<dbReference type="InterPro" id="IPR001041">
    <property type="entry name" value="2Fe-2S_ferredoxin-type"/>
</dbReference>
<dbReference type="Pfam" id="PF01799">
    <property type="entry name" value="Fer2_2"/>
    <property type="match status" value="1"/>
</dbReference>
<dbReference type="InterPro" id="IPR036010">
    <property type="entry name" value="2Fe-2S_ferredoxin-like_sf"/>
</dbReference>
<protein>
    <submittedName>
        <fullName evidence="7">(2Fe-2S)-binding protein</fullName>
    </submittedName>
</protein>
<dbReference type="SUPFAM" id="SSF47741">
    <property type="entry name" value="CO dehydrogenase ISP C-domain like"/>
    <property type="match status" value="1"/>
</dbReference>
<dbReference type="Gene3D" id="1.10.150.120">
    <property type="entry name" value="[2Fe-2S]-binding domain"/>
    <property type="match status" value="1"/>
</dbReference>
<keyword evidence="4" id="KW-0408">Iron</keyword>
<accession>A0A0D2HN52</accession>
<dbReference type="CDD" id="cd00207">
    <property type="entry name" value="fer2"/>
    <property type="match status" value="1"/>
</dbReference>
<organism evidence="7 8">
    <name type="scientific">Dethiosulfatarculus sandiegensis</name>
    <dbReference type="NCBI Taxonomy" id="1429043"/>
    <lineage>
        <taxon>Bacteria</taxon>
        <taxon>Pseudomonadati</taxon>
        <taxon>Thermodesulfobacteriota</taxon>
        <taxon>Desulfarculia</taxon>
        <taxon>Desulfarculales</taxon>
        <taxon>Desulfarculaceae</taxon>
        <taxon>Dethiosulfatarculus</taxon>
    </lineage>
</organism>
<dbReference type="STRING" id="1429043.X474_21495"/>
<comment type="caution">
    <text evidence="7">The sequence shown here is derived from an EMBL/GenBank/DDBJ whole genome shotgun (WGS) entry which is preliminary data.</text>
</comment>
<name>A0A0D2HN52_9BACT</name>
<dbReference type="InParanoid" id="A0A0D2HN52"/>
<dbReference type="EMBL" id="AZAC01000036">
    <property type="protein sequence ID" value="KIX11973.1"/>
    <property type="molecule type" value="Genomic_DNA"/>
</dbReference>
<dbReference type="InterPro" id="IPR036884">
    <property type="entry name" value="2Fe-2S-bd_dom_sf"/>
</dbReference>
<dbReference type="AlphaFoldDB" id="A0A0D2HN52"/>
<dbReference type="Gene3D" id="3.10.20.30">
    <property type="match status" value="1"/>
</dbReference>